<gene>
    <name evidence="1" type="ORF">QE152_g11042</name>
</gene>
<reference evidence="1 2" key="1">
    <citation type="journal article" date="2024" name="BMC Genomics">
        <title>De novo assembly and annotation of Popillia japonica's genome with initial clues to its potential as an invasive pest.</title>
        <authorList>
            <person name="Cucini C."/>
            <person name="Boschi S."/>
            <person name="Funari R."/>
            <person name="Cardaioli E."/>
            <person name="Iannotti N."/>
            <person name="Marturano G."/>
            <person name="Paoli F."/>
            <person name="Bruttini M."/>
            <person name="Carapelli A."/>
            <person name="Frati F."/>
            <person name="Nardi F."/>
        </authorList>
    </citation>
    <scope>NUCLEOTIDE SEQUENCE [LARGE SCALE GENOMIC DNA]</scope>
    <source>
        <strain evidence="1">DMR45628</strain>
    </source>
</reference>
<sequence length="130" mass="14507">MSQTFKFKVLQINTNRSRPVQDLALTKAVELGAAVIAVSEPNKNSIRLRKDLIKDEKLDVGIKVLDSKVPIKSIRQKSGYVSIELNSLTIYSCYRSGNEDLTRMLDEISDQIRTIQNGTVVTVDINAKSP</sequence>
<proteinExistence type="predicted"/>
<dbReference type="SUPFAM" id="SSF56219">
    <property type="entry name" value="DNase I-like"/>
    <property type="match status" value="1"/>
</dbReference>
<accession>A0AAW1LUL2</accession>
<dbReference type="InterPro" id="IPR036691">
    <property type="entry name" value="Endo/exonu/phosph_ase_sf"/>
</dbReference>
<dbReference type="EMBL" id="JASPKY010000105">
    <property type="protein sequence ID" value="KAK9737094.1"/>
    <property type="molecule type" value="Genomic_DNA"/>
</dbReference>
<organism evidence="1 2">
    <name type="scientific">Popillia japonica</name>
    <name type="common">Japanese beetle</name>
    <dbReference type="NCBI Taxonomy" id="7064"/>
    <lineage>
        <taxon>Eukaryota</taxon>
        <taxon>Metazoa</taxon>
        <taxon>Ecdysozoa</taxon>
        <taxon>Arthropoda</taxon>
        <taxon>Hexapoda</taxon>
        <taxon>Insecta</taxon>
        <taxon>Pterygota</taxon>
        <taxon>Neoptera</taxon>
        <taxon>Endopterygota</taxon>
        <taxon>Coleoptera</taxon>
        <taxon>Polyphaga</taxon>
        <taxon>Scarabaeiformia</taxon>
        <taxon>Scarabaeidae</taxon>
        <taxon>Rutelinae</taxon>
        <taxon>Popillia</taxon>
    </lineage>
</organism>
<name>A0AAW1LUL2_POPJA</name>
<dbReference type="Proteomes" id="UP001458880">
    <property type="component" value="Unassembled WGS sequence"/>
</dbReference>
<protein>
    <submittedName>
        <fullName evidence="1">Uncharacterized protein</fullName>
    </submittedName>
</protein>
<evidence type="ECO:0000313" key="2">
    <source>
        <dbReference type="Proteomes" id="UP001458880"/>
    </source>
</evidence>
<keyword evidence="2" id="KW-1185">Reference proteome</keyword>
<comment type="caution">
    <text evidence="1">The sequence shown here is derived from an EMBL/GenBank/DDBJ whole genome shotgun (WGS) entry which is preliminary data.</text>
</comment>
<dbReference type="Gene3D" id="3.60.10.10">
    <property type="entry name" value="Endonuclease/exonuclease/phosphatase"/>
    <property type="match status" value="1"/>
</dbReference>
<evidence type="ECO:0000313" key="1">
    <source>
        <dbReference type="EMBL" id="KAK9737094.1"/>
    </source>
</evidence>
<dbReference type="AlphaFoldDB" id="A0AAW1LUL2"/>